<dbReference type="InterPro" id="IPR043128">
    <property type="entry name" value="Rev_trsase/Diguanyl_cyclase"/>
</dbReference>
<dbReference type="RefSeq" id="WP_344807317.1">
    <property type="nucleotide sequence ID" value="NZ_BAABBO010000011.1"/>
</dbReference>
<dbReference type="SMART" id="SM00267">
    <property type="entry name" value="GGDEF"/>
    <property type="match status" value="1"/>
</dbReference>
<dbReference type="InterPro" id="IPR035965">
    <property type="entry name" value="PAS-like_dom_sf"/>
</dbReference>
<evidence type="ECO:0000256" key="2">
    <source>
        <dbReference type="SAM" id="Phobius"/>
    </source>
</evidence>
<dbReference type="Pfam" id="PF08448">
    <property type="entry name" value="PAS_4"/>
    <property type="match status" value="1"/>
</dbReference>
<dbReference type="InterPro" id="IPR013656">
    <property type="entry name" value="PAS_4"/>
</dbReference>
<keyword evidence="2" id="KW-0812">Transmembrane</keyword>
<dbReference type="InterPro" id="IPR052163">
    <property type="entry name" value="DGC-Regulatory_Protein"/>
</dbReference>
<keyword evidence="1" id="KW-0175">Coiled coil</keyword>
<evidence type="ECO:0000313" key="5">
    <source>
        <dbReference type="Proteomes" id="UP001501337"/>
    </source>
</evidence>
<sequence length="697" mass="76985">MSIRVKTGLTLTFGAIMLVLTLLLSLVLGYSAGKRVVQERGVAMADLAKQVASQLNSGLESRLDDLTVVASVSTTTGLFLQRVGATRIWLDELQTVFPGYVWIGFADPSGQVVVSTGQLLEGADVSARPWFQEGQKDVYFGNVHPAVLLEKLLPPRSEPRRFLDVALPVKLSTGQNAVLGAHLDWEWAKGLSNSVVSAVSMHGPVEALILDSDNQVLVGPESLGGTRVEGLKKAADKSGDNFFLHQWPDGESYLTGFTDTEAYPALKTFGWRIIVRQNNDFAMESVDELQSRVLLIGLTLALLFMLLIGWTAGWITRPLEVLTDIAERLRRGDRLIKFPERVLYEEGQHLVSSLESLFRELLEHDAELEAANQHLEARVNERTARLQQTLDALEASDFRLKTITDNLPVLIAYADADERYQFNNATFKDWFGVDADGLKGMTIEAFIGAENYQIAKPHIRRVLAGERVSYERRDVAADGSERFMEFTYVPNFADSSPDHGTPGNEAGVLGFYILVQDISLAKQVEQSLQFQAAHDGLTGALNRRGMEDLLGVALARSNRSRLALAVTFIDLDHFKQINDTYGHNAGDLLLKAVVERLRGVIRKTDSIARIAGDEFVVVLESLSESDQDYDALAQKMLNAIGAPVELDSGDTITVTASVGMAITYDSELTPEELIKRADLAMYEAKRTGRNRYHIECQ</sequence>
<dbReference type="EMBL" id="BAABBO010000011">
    <property type="protein sequence ID" value="GAA3968279.1"/>
    <property type="molecule type" value="Genomic_DNA"/>
</dbReference>
<dbReference type="SUPFAM" id="SSF55785">
    <property type="entry name" value="PYP-like sensor domain (PAS domain)"/>
    <property type="match status" value="1"/>
</dbReference>
<evidence type="ECO:0000259" key="3">
    <source>
        <dbReference type="PROSITE" id="PS50887"/>
    </source>
</evidence>
<keyword evidence="2" id="KW-1133">Transmembrane helix</keyword>
<dbReference type="CDD" id="cd01949">
    <property type="entry name" value="GGDEF"/>
    <property type="match status" value="1"/>
</dbReference>
<gene>
    <name evidence="4" type="ORF">GCM10022278_27550</name>
</gene>
<keyword evidence="5" id="KW-1185">Reference proteome</keyword>
<dbReference type="NCBIfam" id="TIGR00254">
    <property type="entry name" value="GGDEF"/>
    <property type="match status" value="1"/>
</dbReference>
<evidence type="ECO:0000313" key="4">
    <source>
        <dbReference type="EMBL" id="GAA3968279.1"/>
    </source>
</evidence>
<reference evidence="5" key="1">
    <citation type="journal article" date="2019" name="Int. J. Syst. Evol. Microbiol.">
        <title>The Global Catalogue of Microorganisms (GCM) 10K type strain sequencing project: providing services to taxonomists for standard genome sequencing and annotation.</title>
        <authorList>
            <consortium name="The Broad Institute Genomics Platform"/>
            <consortium name="The Broad Institute Genome Sequencing Center for Infectious Disease"/>
            <person name="Wu L."/>
            <person name="Ma J."/>
        </authorList>
    </citation>
    <scope>NUCLEOTIDE SEQUENCE [LARGE SCALE GENOMIC DNA]</scope>
    <source>
        <strain evidence="5">JCM 17555</strain>
    </source>
</reference>
<dbReference type="CDD" id="cd12914">
    <property type="entry name" value="PDC1_DGC_like"/>
    <property type="match status" value="1"/>
</dbReference>
<feature type="transmembrane region" description="Helical" evidence="2">
    <location>
        <begin position="293"/>
        <end position="315"/>
    </location>
</feature>
<comment type="caution">
    <text evidence="4">The sequence shown here is derived from an EMBL/GenBank/DDBJ whole genome shotgun (WGS) entry which is preliminary data.</text>
</comment>
<dbReference type="Proteomes" id="UP001501337">
    <property type="component" value="Unassembled WGS sequence"/>
</dbReference>
<dbReference type="PROSITE" id="PS50887">
    <property type="entry name" value="GGDEF"/>
    <property type="match status" value="1"/>
</dbReference>
<protein>
    <recommendedName>
        <fullName evidence="3">GGDEF domain-containing protein</fullName>
    </recommendedName>
</protein>
<dbReference type="Gene3D" id="3.30.450.20">
    <property type="entry name" value="PAS domain"/>
    <property type="match status" value="2"/>
</dbReference>
<dbReference type="PANTHER" id="PTHR46663:SF2">
    <property type="entry name" value="GGDEF DOMAIN-CONTAINING PROTEIN"/>
    <property type="match status" value="1"/>
</dbReference>
<evidence type="ECO:0000256" key="1">
    <source>
        <dbReference type="SAM" id="Coils"/>
    </source>
</evidence>
<dbReference type="Gene3D" id="6.10.340.10">
    <property type="match status" value="1"/>
</dbReference>
<dbReference type="InterPro" id="IPR000014">
    <property type="entry name" value="PAS"/>
</dbReference>
<feature type="coiled-coil region" evidence="1">
    <location>
        <begin position="354"/>
        <end position="396"/>
    </location>
</feature>
<name>A0ABP7PMQ3_9GAMM</name>
<accession>A0ABP7PMQ3</accession>
<dbReference type="InterPro" id="IPR029787">
    <property type="entry name" value="Nucleotide_cyclase"/>
</dbReference>
<dbReference type="SUPFAM" id="SSF55073">
    <property type="entry name" value="Nucleotide cyclase"/>
    <property type="match status" value="1"/>
</dbReference>
<feature type="domain" description="GGDEF" evidence="3">
    <location>
        <begin position="562"/>
        <end position="697"/>
    </location>
</feature>
<keyword evidence="2" id="KW-0472">Membrane</keyword>
<dbReference type="InterPro" id="IPR000160">
    <property type="entry name" value="GGDEF_dom"/>
</dbReference>
<dbReference type="PANTHER" id="PTHR46663">
    <property type="entry name" value="DIGUANYLATE CYCLASE DGCT-RELATED"/>
    <property type="match status" value="1"/>
</dbReference>
<dbReference type="Pfam" id="PF00990">
    <property type="entry name" value="GGDEF"/>
    <property type="match status" value="1"/>
</dbReference>
<dbReference type="Gene3D" id="3.30.70.270">
    <property type="match status" value="1"/>
</dbReference>
<proteinExistence type="predicted"/>
<dbReference type="NCBIfam" id="TIGR00229">
    <property type="entry name" value="sensory_box"/>
    <property type="match status" value="1"/>
</dbReference>
<organism evidence="4 5">
    <name type="scientific">Allohahella marinimesophila</name>
    <dbReference type="NCBI Taxonomy" id="1054972"/>
    <lineage>
        <taxon>Bacteria</taxon>
        <taxon>Pseudomonadati</taxon>
        <taxon>Pseudomonadota</taxon>
        <taxon>Gammaproteobacteria</taxon>
        <taxon>Oceanospirillales</taxon>
        <taxon>Hahellaceae</taxon>
        <taxon>Allohahella</taxon>
    </lineage>
</organism>